<evidence type="ECO:0000259" key="1">
    <source>
        <dbReference type="Pfam" id="PF01266"/>
    </source>
</evidence>
<dbReference type="SUPFAM" id="SSF51905">
    <property type="entry name" value="FAD/NAD(P)-binding domain"/>
    <property type="match status" value="1"/>
</dbReference>
<dbReference type="OrthoDB" id="429143at2759"/>
<evidence type="ECO:0000313" key="2">
    <source>
        <dbReference type="EMBL" id="EKD14843.1"/>
    </source>
</evidence>
<dbReference type="Pfam" id="PF01266">
    <property type="entry name" value="DAO"/>
    <property type="match status" value="1"/>
</dbReference>
<dbReference type="OMA" id="LWMDQLD"/>
<dbReference type="PANTHER" id="PTHR13847:SF279">
    <property type="entry name" value="FAD DEPENDENT OXIDOREDUCTASE DOMAIN-CONTAINING PROTEIN-RELATED"/>
    <property type="match status" value="1"/>
</dbReference>
<dbReference type="AlphaFoldDB" id="K1X211"/>
<keyword evidence="3" id="KW-1185">Reference proteome</keyword>
<evidence type="ECO:0000313" key="3">
    <source>
        <dbReference type="Proteomes" id="UP000006753"/>
    </source>
</evidence>
<dbReference type="RefSeq" id="XP_007294943.1">
    <property type="nucleotide sequence ID" value="XM_007294881.1"/>
</dbReference>
<dbReference type="HOGENOM" id="CLU_022730_0_1_1"/>
<dbReference type="Proteomes" id="UP000006753">
    <property type="component" value="Unassembled WGS sequence"/>
</dbReference>
<dbReference type="InParanoid" id="K1X211"/>
<dbReference type="Gene3D" id="3.30.9.10">
    <property type="entry name" value="D-Amino Acid Oxidase, subunit A, domain 2"/>
    <property type="match status" value="1"/>
</dbReference>
<feature type="domain" description="FAD dependent oxidoreductase" evidence="1">
    <location>
        <begin position="69"/>
        <end position="445"/>
    </location>
</feature>
<dbReference type="PANTHER" id="PTHR13847">
    <property type="entry name" value="SARCOSINE DEHYDROGENASE-RELATED"/>
    <property type="match status" value="1"/>
</dbReference>
<name>K1X211_MARBU</name>
<dbReference type="STRING" id="1072389.K1X211"/>
<organism evidence="2 3">
    <name type="scientific">Marssonina brunnea f. sp. multigermtubi (strain MB_m1)</name>
    <name type="common">Marssonina leaf spot fungus</name>
    <dbReference type="NCBI Taxonomy" id="1072389"/>
    <lineage>
        <taxon>Eukaryota</taxon>
        <taxon>Fungi</taxon>
        <taxon>Dikarya</taxon>
        <taxon>Ascomycota</taxon>
        <taxon>Pezizomycotina</taxon>
        <taxon>Leotiomycetes</taxon>
        <taxon>Helotiales</taxon>
        <taxon>Drepanopezizaceae</taxon>
        <taxon>Drepanopeziza</taxon>
    </lineage>
</organism>
<dbReference type="InterPro" id="IPR006076">
    <property type="entry name" value="FAD-dep_OxRdtase"/>
</dbReference>
<gene>
    <name evidence="2" type="ORF">MBM_07054</name>
</gene>
<dbReference type="Gene3D" id="3.50.50.60">
    <property type="entry name" value="FAD/NAD(P)-binding domain"/>
    <property type="match status" value="1"/>
</dbReference>
<dbReference type="InterPro" id="IPR036188">
    <property type="entry name" value="FAD/NAD-bd_sf"/>
</dbReference>
<dbReference type="KEGG" id="mbe:MBM_07054"/>
<sequence>MTASSHANANANAKARLAAVAKILSPTSSVENPPFPYPVANPSVPFWRTELHPLDSHRSTPELPQHCEIAIIGAGYTGASLAHHLLDGNDAAGPSIVILEAREACSGASGRNGGHLKPDVYFNIPKYKKMYGDKMATEISKFESSQVYAVKELVEKEKIDCDFQLTRAVDTCLDQAHADKCKAEFDELVAAGEPSTRDVQYAAGKDAEALSGVIGAKAAFSFTAGHIWPYKLVMHLLQRAVDRGVNLQTKTAVLNISDSSLEDGYSSIKTQRGTIFAKTIVLATNAYTSSLAPEYSSKIVPSRGICTRIKTPEGTTVPYLPNTHSVRHGPGLYDYQIPRTDGSIIVGGARHTFSEDLSQWYNVTDDATLIEPAVEYFRNDMMQKTYRGWKDSGAQLDRAWTGIMGYTSDLMPHIGAIPNKPNQYICAGFNGHGMPLILLSTKGLAKMIRDGCGFEETGIPAVFQTTEERLKDESNAILETKPQ</sequence>
<proteinExistence type="predicted"/>
<dbReference type="EMBL" id="JH921444">
    <property type="protein sequence ID" value="EKD14843.1"/>
    <property type="molecule type" value="Genomic_DNA"/>
</dbReference>
<accession>K1X211</accession>
<dbReference type="GO" id="GO:0005737">
    <property type="term" value="C:cytoplasm"/>
    <property type="evidence" value="ECO:0007669"/>
    <property type="project" value="TreeGrafter"/>
</dbReference>
<dbReference type="eggNOG" id="ENOG502QQ8N">
    <property type="taxonomic scope" value="Eukaryota"/>
</dbReference>
<reference evidence="2 3" key="1">
    <citation type="journal article" date="2012" name="BMC Genomics">
        <title>Sequencing the genome of Marssonina brunnea reveals fungus-poplar co-evolution.</title>
        <authorList>
            <person name="Zhu S."/>
            <person name="Cao Y.-Z."/>
            <person name="Jiang C."/>
            <person name="Tan B.-Y."/>
            <person name="Wang Z."/>
            <person name="Feng S."/>
            <person name="Zhang L."/>
            <person name="Su X.-H."/>
            <person name="Brejova B."/>
            <person name="Vinar T."/>
            <person name="Xu M."/>
            <person name="Wang M.-X."/>
            <person name="Zhang S.-G."/>
            <person name="Huang M.-R."/>
            <person name="Wu R."/>
            <person name="Zhou Y."/>
        </authorList>
    </citation>
    <scope>NUCLEOTIDE SEQUENCE [LARGE SCALE GENOMIC DNA]</scope>
    <source>
        <strain evidence="2 3">MB_m1</strain>
    </source>
</reference>
<protein>
    <submittedName>
        <fullName evidence="2">FAD dependent oxidoreductase superfamily</fullName>
    </submittedName>
</protein>
<dbReference type="GeneID" id="18762989"/>